<evidence type="ECO:0000256" key="1">
    <source>
        <dbReference type="ARBA" id="ARBA00022630"/>
    </source>
</evidence>
<keyword evidence="1" id="KW-0285">Flavoprotein</keyword>
<dbReference type="InterPro" id="IPR023753">
    <property type="entry name" value="FAD/NAD-binding_dom"/>
</dbReference>
<dbReference type="PRINTS" id="PR00469">
    <property type="entry name" value="PNDRDTASEII"/>
</dbReference>
<dbReference type="AlphaFoldDB" id="A0A9D2D7K7"/>
<protein>
    <submittedName>
        <fullName evidence="4">NAD(P)/FAD-dependent oxidoreductase</fullName>
    </submittedName>
</protein>
<dbReference type="Pfam" id="PF07992">
    <property type="entry name" value="Pyr_redox_2"/>
    <property type="match status" value="2"/>
</dbReference>
<reference evidence="4" key="1">
    <citation type="journal article" date="2021" name="PeerJ">
        <title>Extensive microbial diversity within the chicken gut microbiome revealed by metagenomics and culture.</title>
        <authorList>
            <person name="Gilroy R."/>
            <person name="Ravi A."/>
            <person name="Getino M."/>
            <person name="Pursley I."/>
            <person name="Horton D.L."/>
            <person name="Alikhan N.F."/>
            <person name="Baker D."/>
            <person name="Gharbi K."/>
            <person name="Hall N."/>
            <person name="Watson M."/>
            <person name="Adriaenssens E.M."/>
            <person name="Foster-Nyarko E."/>
            <person name="Jarju S."/>
            <person name="Secka A."/>
            <person name="Antonio M."/>
            <person name="Oren A."/>
            <person name="Chaudhuri R.R."/>
            <person name="La Ragione R."/>
            <person name="Hildebrand F."/>
            <person name="Pallen M.J."/>
        </authorList>
    </citation>
    <scope>NUCLEOTIDE SEQUENCE</scope>
    <source>
        <strain evidence="4">CHK192-19661</strain>
    </source>
</reference>
<dbReference type="Proteomes" id="UP000824025">
    <property type="component" value="Unassembled WGS sequence"/>
</dbReference>
<evidence type="ECO:0000259" key="3">
    <source>
        <dbReference type="Pfam" id="PF07992"/>
    </source>
</evidence>
<feature type="domain" description="FAD/NAD(P)-binding" evidence="3">
    <location>
        <begin position="186"/>
        <end position="268"/>
    </location>
</feature>
<dbReference type="SUPFAM" id="SSF51905">
    <property type="entry name" value="FAD/NAD(P)-binding domain"/>
    <property type="match status" value="1"/>
</dbReference>
<dbReference type="InterPro" id="IPR036188">
    <property type="entry name" value="FAD/NAD-bd_sf"/>
</dbReference>
<feature type="domain" description="FAD/NAD(P)-binding" evidence="3">
    <location>
        <begin position="3"/>
        <end position="175"/>
    </location>
</feature>
<evidence type="ECO:0000313" key="4">
    <source>
        <dbReference type="EMBL" id="HIZ10111.1"/>
    </source>
</evidence>
<accession>A0A9D2D7K7</accession>
<sequence>MKKLVILGKGPAGISAALYAVRGGADVTVVGKSGGALEKAGLIQNYYGFENGVDAKQLVAAGIKQAENLGAIVLDGEVSGIGFAADGFEVKLTDGSVLPAGAVIIACGTSRNVPPIGNIRRFEGTGVSYCAVCDAFFFRGKKVAVIGSGAYAAGEYEELKNVVDDVTILTDGEEPQFSLPCDRRKIDRFEGGDFLEKVVFADGTSERFDGVFIACGSAGAFELSKKLGLETADNKIVTDEKRATNIPGVYAAGDCVAGLQQIAKAVCDGMIAGTEALRYLKSL</sequence>
<dbReference type="EMBL" id="DXCF01000033">
    <property type="protein sequence ID" value="HIZ10111.1"/>
    <property type="molecule type" value="Genomic_DNA"/>
</dbReference>
<reference evidence="4" key="2">
    <citation type="submission" date="2021-04" db="EMBL/GenBank/DDBJ databases">
        <authorList>
            <person name="Gilroy R."/>
        </authorList>
    </citation>
    <scope>NUCLEOTIDE SEQUENCE</scope>
    <source>
        <strain evidence="4">CHK192-19661</strain>
    </source>
</reference>
<gene>
    <name evidence="4" type="ORF">H9726_06455</name>
</gene>
<organism evidence="4 5">
    <name type="scientific">Candidatus Borkfalkia avicola</name>
    <dbReference type="NCBI Taxonomy" id="2838503"/>
    <lineage>
        <taxon>Bacteria</taxon>
        <taxon>Bacillati</taxon>
        <taxon>Bacillota</taxon>
        <taxon>Clostridia</taxon>
        <taxon>Christensenellales</taxon>
        <taxon>Christensenellaceae</taxon>
        <taxon>Candidatus Borkfalkia</taxon>
    </lineage>
</organism>
<evidence type="ECO:0000256" key="2">
    <source>
        <dbReference type="ARBA" id="ARBA00023002"/>
    </source>
</evidence>
<evidence type="ECO:0000313" key="5">
    <source>
        <dbReference type="Proteomes" id="UP000824025"/>
    </source>
</evidence>
<proteinExistence type="predicted"/>
<dbReference type="PANTHER" id="PTHR48105">
    <property type="entry name" value="THIOREDOXIN REDUCTASE 1-RELATED-RELATED"/>
    <property type="match status" value="1"/>
</dbReference>
<dbReference type="PRINTS" id="PR00368">
    <property type="entry name" value="FADPNR"/>
</dbReference>
<dbReference type="Gene3D" id="3.50.50.60">
    <property type="entry name" value="FAD/NAD(P)-binding domain"/>
    <property type="match status" value="2"/>
</dbReference>
<name>A0A9D2D7K7_9FIRM</name>
<keyword evidence="2" id="KW-0560">Oxidoreductase</keyword>
<comment type="caution">
    <text evidence="4">The sequence shown here is derived from an EMBL/GenBank/DDBJ whole genome shotgun (WGS) entry which is preliminary data.</text>
</comment>
<dbReference type="InterPro" id="IPR050097">
    <property type="entry name" value="Ferredoxin-NADP_redctase_2"/>
</dbReference>
<dbReference type="GO" id="GO:0016491">
    <property type="term" value="F:oxidoreductase activity"/>
    <property type="evidence" value="ECO:0007669"/>
    <property type="project" value="UniProtKB-KW"/>
</dbReference>